<protein>
    <submittedName>
        <fullName evidence="3">DUF222 domain-containing protein</fullName>
    </submittedName>
</protein>
<name>A0A934NV55_9NOCA</name>
<evidence type="ECO:0000256" key="1">
    <source>
        <dbReference type="SAM" id="MobiDB-lite"/>
    </source>
</evidence>
<dbReference type="EMBL" id="JAEMNV010000009">
    <property type="protein sequence ID" value="MBJ8341858.1"/>
    <property type="molecule type" value="Genomic_DNA"/>
</dbReference>
<evidence type="ECO:0000313" key="3">
    <source>
        <dbReference type="EMBL" id="MBJ8341858.1"/>
    </source>
</evidence>
<evidence type="ECO:0000313" key="4">
    <source>
        <dbReference type="Proteomes" id="UP000655868"/>
    </source>
</evidence>
<gene>
    <name evidence="3" type="ORF">JGU71_23510</name>
</gene>
<accession>A0A934NV55</accession>
<comment type="caution">
    <text evidence="3">The sequence shown here is derived from an EMBL/GenBank/DDBJ whole genome shotgun (WGS) entry which is preliminary data.</text>
</comment>
<dbReference type="InterPro" id="IPR003615">
    <property type="entry name" value="HNH_nuc"/>
</dbReference>
<sequence>ALGCSATTAHTMVDVGIELNSRFPLFYTAFDDGRLDYARVKVVCTTLKEASTTTIEKIEFLALCAAKILTPGPLRREIWRLWIEADPKEAAEAREQSTRSDRTAYVRKGTAGLSWLSAAITDLEGVEADQLLDEIADTVCPDDSRSRNARRADGLMALLHGERSLRCDCRSADCPTRDIELAPRRGHLAQIVIDAKTLLGLSADPAHLGDGTPIDPELARILAADATWQAILVELRSAAVAAAGQAGDEGDDAAQPDPHNDDTKPAYEPDLPTAEQHSSHTADNALGDNLVNEHTDPVVTDPIDDDNGTNLDPEPVDPEPDTAPAEVEYLHYLRRGRKHRPGAIAHPTTTAPPCLQRVRSAGPVIDDILTAIADDASLRRGVYPDGHGGHLQPPPGALIYRPRAEVAELVRAAYPTCVFPNCTVPSRTCELDHRVPFHHPNPTTGGWTIFDNLQPLCKRHHDIKTWQLWTCTALAGGAILWTSPTHTPHITLPANHNIVGAPQPEPAEPAPPTPVPVSYADPLTAYEANELLYEPTWWETFAGTDATATFADHDPYLRDRYREHLAIVSKRLDDAGPPWEADPTTECGACPSDPDAVGAESSPQ</sequence>
<feature type="domain" description="DUF222" evidence="2">
    <location>
        <begin position="1"/>
        <end position="234"/>
    </location>
</feature>
<feature type="region of interest" description="Disordered" evidence="1">
    <location>
        <begin position="573"/>
        <end position="604"/>
    </location>
</feature>
<proteinExistence type="predicted"/>
<dbReference type="Proteomes" id="UP000655868">
    <property type="component" value="Unassembled WGS sequence"/>
</dbReference>
<reference evidence="3" key="1">
    <citation type="submission" date="2020-12" db="EMBL/GenBank/DDBJ databases">
        <title>Antrihabitans popcorni sp. nov. and Antrihabitans auranticaus sp. nov., isolated from a larva cave.</title>
        <authorList>
            <person name="Lee S.D."/>
            <person name="Kim I.S."/>
        </authorList>
    </citation>
    <scope>NUCLEOTIDE SEQUENCE</scope>
    <source>
        <strain evidence="3">YC3-6</strain>
    </source>
</reference>
<feature type="compositionally biased region" description="Basic and acidic residues" evidence="1">
    <location>
        <begin position="258"/>
        <end position="267"/>
    </location>
</feature>
<feature type="non-terminal residue" evidence="3">
    <location>
        <position position="1"/>
    </location>
</feature>
<organism evidence="3 4">
    <name type="scientific">Antrihabitans stalagmiti</name>
    <dbReference type="NCBI Taxonomy" id="2799499"/>
    <lineage>
        <taxon>Bacteria</taxon>
        <taxon>Bacillati</taxon>
        <taxon>Actinomycetota</taxon>
        <taxon>Actinomycetes</taxon>
        <taxon>Mycobacteriales</taxon>
        <taxon>Nocardiaceae</taxon>
        <taxon>Antrihabitans</taxon>
    </lineage>
</organism>
<dbReference type="Pfam" id="PF02720">
    <property type="entry name" value="DUF222"/>
    <property type="match status" value="1"/>
</dbReference>
<dbReference type="RefSeq" id="WP_199706966.1">
    <property type="nucleotide sequence ID" value="NZ_JAEMNV010000009.1"/>
</dbReference>
<dbReference type="AlphaFoldDB" id="A0A934NV55"/>
<feature type="region of interest" description="Disordered" evidence="1">
    <location>
        <begin position="243"/>
        <end position="323"/>
    </location>
</feature>
<dbReference type="InterPro" id="IPR003870">
    <property type="entry name" value="DUF222"/>
</dbReference>
<keyword evidence="4" id="KW-1185">Reference proteome</keyword>
<dbReference type="Gene3D" id="1.10.30.50">
    <property type="match status" value="1"/>
</dbReference>
<dbReference type="CDD" id="cd00085">
    <property type="entry name" value="HNHc"/>
    <property type="match status" value="1"/>
</dbReference>
<evidence type="ECO:0000259" key="2">
    <source>
        <dbReference type="Pfam" id="PF02720"/>
    </source>
</evidence>